<dbReference type="PANTHER" id="PTHR33048:SF55">
    <property type="entry name" value="INTEGRAL MEMBRANE PROTEIN"/>
    <property type="match status" value="1"/>
</dbReference>
<feature type="region of interest" description="Disordered" evidence="6">
    <location>
        <begin position="389"/>
        <end position="424"/>
    </location>
</feature>
<dbReference type="AlphaFoldDB" id="A0A2B7Z1Y5"/>
<comment type="caution">
    <text evidence="9">The sequence shown here is derived from an EMBL/GenBank/DDBJ whole genome shotgun (WGS) entry which is preliminary data.</text>
</comment>
<evidence type="ECO:0000256" key="1">
    <source>
        <dbReference type="ARBA" id="ARBA00004141"/>
    </source>
</evidence>
<evidence type="ECO:0000313" key="10">
    <source>
        <dbReference type="Proteomes" id="UP000224634"/>
    </source>
</evidence>
<keyword evidence="3 7" id="KW-1133">Transmembrane helix</keyword>
<comment type="similarity">
    <text evidence="5">Belongs to the SAT4 family.</text>
</comment>
<proteinExistence type="inferred from homology"/>
<evidence type="ECO:0000313" key="9">
    <source>
        <dbReference type="EMBL" id="PGH27249.1"/>
    </source>
</evidence>
<protein>
    <recommendedName>
        <fullName evidence="8">Rhodopsin domain-containing protein</fullName>
    </recommendedName>
</protein>
<comment type="subcellular location">
    <subcellularLocation>
        <location evidence="1">Membrane</location>
        <topology evidence="1">Multi-pass membrane protein</topology>
    </subcellularLocation>
</comment>
<feature type="transmembrane region" description="Helical" evidence="7">
    <location>
        <begin position="7"/>
        <end position="29"/>
    </location>
</feature>
<name>A0A2B7Z1Y5_POLH7</name>
<evidence type="ECO:0000256" key="5">
    <source>
        <dbReference type="ARBA" id="ARBA00038359"/>
    </source>
</evidence>
<dbReference type="Pfam" id="PF20684">
    <property type="entry name" value="Fung_rhodopsin"/>
    <property type="match status" value="1"/>
</dbReference>
<keyword evidence="2 7" id="KW-0812">Transmembrane</keyword>
<accession>A0A2B7Z1Y5</accession>
<keyword evidence="4 7" id="KW-0472">Membrane</keyword>
<evidence type="ECO:0000256" key="2">
    <source>
        <dbReference type="ARBA" id="ARBA00022692"/>
    </source>
</evidence>
<feature type="transmembrane region" description="Helical" evidence="7">
    <location>
        <begin position="103"/>
        <end position="121"/>
    </location>
</feature>
<dbReference type="OrthoDB" id="5329176at2759"/>
<feature type="transmembrane region" description="Helical" evidence="7">
    <location>
        <begin position="168"/>
        <end position="192"/>
    </location>
</feature>
<keyword evidence="10" id="KW-1185">Reference proteome</keyword>
<evidence type="ECO:0000256" key="4">
    <source>
        <dbReference type="ARBA" id="ARBA00023136"/>
    </source>
</evidence>
<feature type="compositionally biased region" description="Low complexity" evidence="6">
    <location>
        <begin position="397"/>
        <end position="424"/>
    </location>
</feature>
<dbReference type="PANTHER" id="PTHR33048">
    <property type="entry name" value="PTH11-LIKE INTEGRAL MEMBRANE PROTEIN (AFU_ORTHOLOGUE AFUA_5G11245)"/>
    <property type="match status" value="1"/>
</dbReference>
<dbReference type="InterPro" id="IPR049326">
    <property type="entry name" value="Rhodopsin_dom_fungi"/>
</dbReference>
<evidence type="ECO:0000256" key="6">
    <source>
        <dbReference type="SAM" id="MobiDB-lite"/>
    </source>
</evidence>
<sequence length="424" mass="46747">MVDTLQSAILTIIVVFPCIGVVVVVLRIISRTVSRTWGLVTKESHQGYRIEDAPKLSPDEVSRYQSFNLANQLLYNPILAFVRASVVVFILRLKGLPRHIKLSLYTLFIVNLALAIAIFFTDLLQCMPLHYTYDYLKMDKAAQQAAGADANGMKDGKLIKGGHCINTFAFFIASGAMSIVLDVWVILIPTRLVWGLNMPRRQKVIVVFILGMGGVSMALGIVRLVVLSRRWANLPKPDRHEVNFTLSNIEVNISIWASALPALKALASRIFPRFLAPLAIAPDHPSAEPISIISGALTQAAMEPRTPTDLVDRLPRRPKLDPSQPSAYRMNYLRAARRGITPSEEDIVRFEHDMNIPKLTGRAADAFYVREGHLPESRASMSPTTRVPLGYVRSRRSSSSLSTSRSSASSMSAATTTDGASLPV</sequence>
<evidence type="ECO:0000256" key="7">
    <source>
        <dbReference type="SAM" id="Phobius"/>
    </source>
</evidence>
<dbReference type="STRING" id="1447883.A0A2B7Z1Y5"/>
<dbReference type="GO" id="GO:0016020">
    <property type="term" value="C:membrane"/>
    <property type="evidence" value="ECO:0007669"/>
    <property type="project" value="UniProtKB-SubCell"/>
</dbReference>
<evidence type="ECO:0000256" key="3">
    <source>
        <dbReference type="ARBA" id="ARBA00022989"/>
    </source>
</evidence>
<dbReference type="EMBL" id="PDNA01000008">
    <property type="protein sequence ID" value="PGH27249.1"/>
    <property type="molecule type" value="Genomic_DNA"/>
</dbReference>
<gene>
    <name evidence="9" type="ORF">AJ80_00959</name>
</gene>
<evidence type="ECO:0000259" key="8">
    <source>
        <dbReference type="Pfam" id="PF20684"/>
    </source>
</evidence>
<feature type="domain" description="Rhodopsin" evidence="8">
    <location>
        <begin position="43"/>
        <end position="268"/>
    </location>
</feature>
<feature type="transmembrane region" description="Helical" evidence="7">
    <location>
        <begin position="204"/>
        <end position="226"/>
    </location>
</feature>
<dbReference type="InterPro" id="IPR052337">
    <property type="entry name" value="SAT4-like"/>
</dbReference>
<feature type="transmembrane region" description="Helical" evidence="7">
    <location>
        <begin position="73"/>
        <end position="91"/>
    </location>
</feature>
<reference evidence="9 10" key="1">
    <citation type="submission" date="2017-10" db="EMBL/GenBank/DDBJ databases">
        <title>Comparative genomics in systemic dimorphic fungi from Ajellomycetaceae.</title>
        <authorList>
            <person name="Munoz J.F."/>
            <person name="Mcewen J.G."/>
            <person name="Clay O.K."/>
            <person name="Cuomo C.A."/>
        </authorList>
    </citation>
    <scope>NUCLEOTIDE SEQUENCE [LARGE SCALE GENOMIC DNA]</scope>
    <source>
        <strain evidence="9 10">UAMH7299</strain>
    </source>
</reference>
<dbReference type="Proteomes" id="UP000224634">
    <property type="component" value="Unassembled WGS sequence"/>
</dbReference>
<organism evidence="9 10">
    <name type="scientific">Polytolypa hystricis (strain UAMH7299)</name>
    <dbReference type="NCBI Taxonomy" id="1447883"/>
    <lineage>
        <taxon>Eukaryota</taxon>
        <taxon>Fungi</taxon>
        <taxon>Dikarya</taxon>
        <taxon>Ascomycota</taxon>
        <taxon>Pezizomycotina</taxon>
        <taxon>Eurotiomycetes</taxon>
        <taxon>Eurotiomycetidae</taxon>
        <taxon>Onygenales</taxon>
        <taxon>Onygenales incertae sedis</taxon>
        <taxon>Polytolypa</taxon>
    </lineage>
</organism>